<dbReference type="EMBL" id="JACXIZ010000002">
    <property type="protein sequence ID" value="MBD2843645.1"/>
    <property type="molecule type" value="Genomic_DNA"/>
</dbReference>
<dbReference type="InterPro" id="IPR000086">
    <property type="entry name" value="NUDIX_hydrolase_dom"/>
</dbReference>
<dbReference type="GO" id="GO:0016787">
    <property type="term" value="F:hydrolase activity"/>
    <property type="evidence" value="ECO:0007669"/>
    <property type="project" value="UniProtKB-KW"/>
</dbReference>
<dbReference type="Proteomes" id="UP000621560">
    <property type="component" value="Unassembled WGS sequence"/>
</dbReference>
<dbReference type="AlphaFoldDB" id="A0A927GQ93"/>
<evidence type="ECO:0000259" key="3">
    <source>
        <dbReference type="PROSITE" id="PS51462"/>
    </source>
</evidence>
<dbReference type="InterPro" id="IPR020084">
    <property type="entry name" value="NUDIX_hydrolase_CS"/>
</dbReference>
<dbReference type="PROSITE" id="PS51462">
    <property type="entry name" value="NUDIX"/>
    <property type="match status" value="1"/>
</dbReference>
<proteinExistence type="inferred from homology"/>
<gene>
    <name evidence="4" type="ORF">IDH44_00460</name>
</gene>
<dbReference type="InterPro" id="IPR015797">
    <property type="entry name" value="NUDIX_hydrolase-like_dom_sf"/>
</dbReference>
<reference evidence="4" key="1">
    <citation type="submission" date="2020-09" db="EMBL/GenBank/DDBJ databases">
        <title>A novel bacterium of genus Paenibacillus, isolated from South China Sea.</title>
        <authorList>
            <person name="Huang H."/>
            <person name="Mo K."/>
            <person name="Hu Y."/>
        </authorList>
    </citation>
    <scope>NUCLEOTIDE SEQUENCE</scope>
    <source>
        <strain evidence="4">IB182496</strain>
    </source>
</reference>
<accession>A0A927GQ93</accession>
<dbReference type="Pfam" id="PF00293">
    <property type="entry name" value="NUDIX"/>
    <property type="match status" value="1"/>
</dbReference>
<protein>
    <submittedName>
        <fullName evidence="4">NUDIX hydrolase</fullName>
    </submittedName>
</protein>
<comment type="similarity">
    <text evidence="2">Belongs to the Nudix hydrolase family.</text>
</comment>
<feature type="domain" description="Nudix hydrolase" evidence="3">
    <location>
        <begin position="72"/>
        <end position="207"/>
    </location>
</feature>
<dbReference type="SUPFAM" id="SSF55811">
    <property type="entry name" value="Nudix"/>
    <property type="match status" value="1"/>
</dbReference>
<dbReference type="PROSITE" id="PS00893">
    <property type="entry name" value="NUDIX_BOX"/>
    <property type="match status" value="1"/>
</dbReference>
<dbReference type="InterPro" id="IPR020476">
    <property type="entry name" value="Nudix_hydrolase"/>
</dbReference>
<comment type="caution">
    <text evidence="4">The sequence shown here is derived from an EMBL/GenBank/DDBJ whole genome shotgun (WGS) entry which is preliminary data.</text>
</comment>
<dbReference type="Gene3D" id="3.90.79.10">
    <property type="entry name" value="Nucleoside Triphosphate Pyrophosphohydrolase"/>
    <property type="match status" value="1"/>
</dbReference>
<sequence>MANRRGCARTCHVRAAQKQGRRRRLAHCRYRLGKGVNDRVKLEQALYPALAQPIQWGPVEARFQLSEQVDEAAVSNVSIIPYSGDRYVVFQVEGGTWELPGGTLEPGERYPQALAREVREELGAELLHYRVFGQFHCRSCAEQPYRPHIPHPAFTRLVGYGEVRLVGPPLNPADGEQVIAVEAVPLEEAVRRLLQAGRSDIADLYRLAHAVRMPAGTSPHF</sequence>
<dbReference type="PRINTS" id="PR00502">
    <property type="entry name" value="NUDIXFAMILY"/>
</dbReference>
<keyword evidence="1 2" id="KW-0378">Hydrolase</keyword>
<evidence type="ECO:0000313" key="4">
    <source>
        <dbReference type="EMBL" id="MBD2843645.1"/>
    </source>
</evidence>
<evidence type="ECO:0000256" key="2">
    <source>
        <dbReference type="RuleBase" id="RU003476"/>
    </source>
</evidence>
<evidence type="ECO:0000313" key="5">
    <source>
        <dbReference type="Proteomes" id="UP000621560"/>
    </source>
</evidence>
<organism evidence="4 5">
    <name type="scientific">Paenibacillus sabuli</name>
    <dbReference type="NCBI Taxonomy" id="2772509"/>
    <lineage>
        <taxon>Bacteria</taxon>
        <taxon>Bacillati</taxon>
        <taxon>Bacillota</taxon>
        <taxon>Bacilli</taxon>
        <taxon>Bacillales</taxon>
        <taxon>Paenibacillaceae</taxon>
        <taxon>Paenibacillus</taxon>
    </lineage>
</organism>
<keyword evidence="5" id="KW-1185">Reference proteome</keyword>
<evidence type="ECO:0000256" key="1">
    <source>
        <dbReference type="ARBA" id="ARBA00022801"/>
    </source>
</evidence>
<name>A0A927GQ93_9BACL</name>